<dbReference type="Pfam" id="PF04082">
    <property type="entry name" value="Fungal_trans"/>
    <property type="match status" value="1"/>
</dbReference>
<dbReference type="InterPro" id="IPR007219">
    <property type="entry name" value="XnlR_reg_dom"/>
</dbReference>
<dbReference type="GeneID" id="28847658"/>
<dbReference type="CDD" id="cd00067">
    <property type="entry name" value="GAL4"/>
    <property type="match status" value="1"/>
</dbReference>
<evidence type="ECO:0000313" key="5">
    <source>
        <dbReference type="EMBL" id="OAQ67967.1"/>
    </source>
</evidence>
<sequence length="651" mass="73272">MKHQHRAGGTLTPILPGPPPAPPPVFLEPSNGQCSDDSQSSRAPTKPKRSAISIACENCRRRKAKCNGSKPVCRRCQSRGDECVYELDRGKALTTVLKQKQGDLMRENDQYRQLFHLLRSKPEIEALEMLQFIREASEPEIILETAMQTETLLPNLSSTDLDRVSQMQRLDCEALAASAIQVPARPWTVVVGDGLVSELITNLFSLNGTYFYPIFNQTAFIEDMRSGNIDGPGYCTPLLVNAICAVESNFSHTARQFEDMTRQNLPDRFFEEAKGLLEREQGRASIPNVVALVFMYVAMSITGKDRAARMYRYAAYALLHRLSLEEKFLCLEATPGGEVEMDIISRALWGLFVMESRIAFYYSQPSILPVPRVPKPVETPGMGNVDVLGHLHTESSGTIPLVPGVNTVNCDLTELWNEVMLYTCDHAIVGSDNDLRIRKTYYCKLLDYMAQLPPRFHFKNNLAPTTCLVRMHETEIIFTILRDLPLDTPFHTLYNHPGTTAKDILRQRCVADVELLQCYVQNWKSLDCLVSRHAHLCLHILIPMLEDPVVHSSFATACMITQQASTNMKVMGYLLQAVQTFAWAMKKKIPESAKPFLQGWGAKAIEPDLSMGYVLPQQDEVRDAFARGSLSSLEDMENQLGVMIERWGMMQ</sequence>
<feature type="region of interest" description="Disordered" evidence="3">
    <location>
        <begin position="1"/>
        <end position="49"/>
    </location>
</feature>
<dbReference type="PANTHER" id="PTHR47256:SF1">
    <property type="entry name" value="ZN(II)2CYS6 TRANSCRIPTION FACTOR (EUROFUNG)"/>
    <property type="match status" value="1"/>
</dbReference>
<dbReference type="InterPro" id="IPR053187">
    <property type="entry name" value="Notoamide_regulator"/>
</dbReference>
<organism evidence="5 6">
    <name type="scientific">Pochonia chlamydosporia 170</name>
    <dbReference type="NCBI Taxonomy" id="1380566"/>
    <lineage>
        <taxon>Eukaryota</taxon>
        <taxon>Fungi</taxon>
        <taxon>Dikarya</taxon>
        <taxon>Ascomycota</taxon>
        <taxon>Pezizomycotina</taxon>
        <taxon>Sordariomycetes</taxon>
        <taxon>Hypocreomycetidae</taxon>
        <taxon>Hypocreales</taxon>
        <taxon>Clavicipitaceae</taxon>
        <taxon>Pochonia</taxon>
    </lineage>
</organism>
<feature type="compositionally biased region" description="Pro residues" evidence="3">
    <location>
        <begin position="15"/>
        <end position="26"/>
    </location>
</feature>
<dbReference type="CDD" id="cd12148">
    <property type="entry name" value="fungal_TF_MHR"/>
    <property type="match status" value="1"/>
</dbReference>
<dbReference type="GO" id="GO:0003677">
    <property type="term" value="F:DNA binding"/>
    <property type="evidence" value="ECO:0007669"/>
    <property type="project" value="InterPro"/>
</dbReference>
<dbReference type="SMART" id="SM00066">
    <property type="entry name" value="GAL4"/>
    <property type="match status" value="1"/>
</dbReference>
<dbReference type="Proteomes" id="UP000078397">
    <property type="component" value="Unassembled WGS sequence"/>
</dbReference>
<dbReference type="InterPro" id="IPR036864">
    <property type="entry name" value="Zn2-C6_fun-type_DNA-bd_sf"/>
</dbReference>
<dbReference type="EMBL" id="LSBJ02000003">
    <property type="protein sequence ID" value="OAQ67967.1"/>
    <property type="molecule type" value="Genomic_DNA"/>
</dbReference>
<evidence type="ECO:0000256" key="2">
    <source>
        <dbReference type="ARBA" id="ARBA00023242"/>
    </source>
</evidence>
<dbReference type="OrthoDB" id="2943660at2759"/>
<accession>A0A179FRH6</accession>
<keyword evidence="6" id="KW-1185">Reference proteome</keyword>
<dbReference type="AlphaFoldDB" id="A0A179FRH6"/>
<dbReference type="PANTHER" id="PTHR47256">
    <property type="entry name" value="ZN(II)2CYS6 TRANSCRIPTION FACTOR (EUROFUNG)-RELATED"/>
    <property type="match status" value="1"/>
</dbReference>
<name>A0A179FRH6_METCM</name>
<keyword evidence="2" id="KW-0539">Nucleus</keyword>
<evidence type="ECO:0000256" key="1">
    <source>
        <dbReference type="ARBA" id="ARBA00022723"/>
    </source>
</evidence>
<feature type="compositionally biased region" description="Polar residues" evidence="3">
    <location>
        <begin position="30"/>
        <end position="43"/>
    </location>
</feature>
<dbReference type="InterPro" id="IPR001138">
    <property type="entry name" value="Zn2Cys6_DnaBD"/>
</dbReference>
<evidence type="ECO:0000259" key="4">
    <source>
        <dbReference type="PROSITE" id="PS50048"/>
    </source>
</evidence>
<dbReference type="GO" id="GO:0000981">
    <property type="term" value="F:DNA-binding transcription factor activity, RNA polymerase II-specific"/>
    <property type="evidence" value="ECO:0007669"/>
    <property type="project" value="InterPro"/>
</dbReference>
<reference evidence="5 6" key="1">
    <citation type="journal article" date="2016" name="PLoS Pathog.">
        <title>Biosynthesis of antibiotic leucinostatins in bio-control fungus Purpureocillium lilacinum and their inhibition on phytophthora revealed by genome mining.</title>
        <authorList>
            <person name="Wang G."/>
            <person name="Liu Z."/>
            <person name="Lin R."/>
            <person name="Li E."/>
            <person name="Mao Z."/>
            <person name="Ling J."/>
            <person name="Yang Y."/>
            <person name="Yin W.B."/>
            <person name="Xie B."/>
        </authorList>
    </citation>
    <scope>NUCLEOTIDE SEQUENCE [LARGE SCALE GENOMIC DNA]</scope>
    <source>
        <strain evidence="5">170</strain>
    </source>
</reference>
<gene>
    <name evidence="5" type="ORF">VFPPC_04285</name>
</gene>
<evidence type="ECO:0000256" key="3">
    <source>
        <dbReference type="SAM" id="MobiDB-lite"/>
    </source>
</evidence>
<dbReference type="Gene3D" id="4.10.240.10">
    <property type="entry name" value="Zn(2)-C6 fungal-type DNA-binding domain"/>
    <property type="match status" value="1"/>
</dbReference>
<proteinExistence type="predicted"/>
<dbReference type="GO" id="GO:0008270">
    <property type="term" value="F:zinc ion binding"/>
    <property type="evidence" value="ECO:0007669"/>
    <property type="project" value="InterPro"/>
</dbReference>
<protein>
    <submittedName>
        <fullName evidence="5">C6 transcription factor</fullName>
    </submittedName>
</protein>
<dbReference type="GO" id="GO:0006351">
    <property type="term" value="P:DNA-templated transcription"/>
    <property type="evidence" value="ECO:0007669"/>
    <property type="project" value="InterPro"/>
</dbReference>
<keyword evidence="1" id="KW-0479">Metal-binding</keyword>
<dbReference type="PROSITE" id="PS50048">
    <property type="entry name" value="ZN2_CY6_FUNGAL_2"/>
    <property type="match status" value="1"/>
</dbReference>
<evidence type="ECO:0000313" key="6">
    <source>
        <dbReference type="Proteomes" id="UP000078397"/>
    </source>
</evidence>
<feature type="domain" description="Zn(2)-C6 fungal-type" evidence="4">
    <location>
        <begin position="55"/>
        <end position="85"/>
    </location>
</feature>
<dbReference type="SUPFAM" id="SSF57701">
    <property type="entry name" value="Zn2/Cys6 DNA-binding domain"/>
    <property type="match status" value="1"/>
</dbReference>
<dbReference type="STRING" id="1380566.A0A179FRH6"/>
<dbReference type="Pfam" id="PF00172">
    <property type="entry name" value="Zn_clus"/>
    <property type="match status" value="1"/>
</dbReference>
<comment type="caution">
    <text evidence="5">The sequence shown here is derived from an EMBL/GenBank/DDBJ whole genome shotgun (WGS) entry which is preliminary data.</text>
</comment>
<dbReference type="RefSeq" id="XP_018144817.1">
    <property type="nucleotide sequence ID" value="XM_018283664.1"/>
</dbReference>
<dbReference type="PROSITE" id="PS00463">
    <property type="entry name" value="ZN2_CY6_FUNGAL_1"/>
    <property type="match status" value="1"/>
</dbReference>
<dbReference type="KEGG" id="pchm:VFPPC_04285"/>